<keyword evidence="1" id="KW-0472">Membrane</keyword>
<name>A0A8R7TUX4_TRIUA</name>
<proteinExistence type="predicted"/>
<dbReference type="EnsemblPlants" id="TuG1812G0300002494.01.T01">
    <property type="protein sequence ID" value="TuG1812G0300002494.01.T01"/>
    <property type="gene ID" value="TuG1812G0300002494.01"/>
</dbReference>
<keyword evidence="1" id="KW-1133">Transmembrane helix</keyword>
<dbReference type="Gramene" id="TuG1812G0300002494.01.T01">
    <property type="protein sequence ID" value="TuG1812G0300002494.01.T01"/>
    <property type="gene ID" value="TuG1812G0300002494.01"/>
</dbReference>
<evidence type="ECO:0000313" key="3">
    <source>
        <dbReference type="Proteomes" id="UP000015106"/>
    </source>
</evidence>
<sequence length="76" mass="8256">MVEVVNLTRMIAQAALAMDAMEAFLGALSTKGANIRIGLTMNHEASDPLQLDVSYFHFFVCPSVNLVYGVLVLRIG</sequence>
<protein>
    <submittedName>
        <fullName evidence="2">Uncharacterized protein</fullName>
    </submittedName>
</protein>
<reference evidence="3" key="1">
    <citation type="journal article" date="2013" name="Nature">
        <title>Draft genome of the wheat A-genome progenitor Triticum urartu.</title>
        <authorList>
            <person name="Ling H.Q."/>
            <person name="Zhao S."/>
            <person name="Liu D."/>
            <person name="Wang J."/>
            <person name="Sun H."/>
            <person name="Zhang C."/>
            <person name="Fan H."/>
            <person name="Li D."/>
            <person name="Dong L."/>
            <person name="Tao Y."/>
            <person name="Gao C."/>
            <person name="Wu H."/>
            <person name="Li Y."/>
            <person name="Cui Y."/>
            <person name="Guo X."/>
            <person name="Zheng S."/>
            <person name="Wang B."/>
            <person name="Yu K."/>
            <person name="Liang Q."/>
            <person name="Yang W."/>
            <person name="Lou X."/>
            <person name="Chen J."/>
            <person name="Feng M."/>
            <person name="Jian J."/>
            <person name="Zhang X."/>
            <person name="Luo G."/>
            <person name="Jiang Y."/>
            <person name="Liu J."/>
            <person name="Wang Z."/>
            <person name="Sha Y."/>
            <person name="Zhang B."/>
            <person name="Wu H."/>
            <person name="Tang D."/>
            <person name="Shen Q."/>
            <person name="Xue P."/>
            <person name="Zou S."/>
            <person name="Wang X."/>
            <person name="Liu X."/>
            <person name="Wang F."/>
            <person name="Yang Y."/>
            <person name="An X."/>
            <person name="Dong Z."/>
            <person name="Zhang K."/>
            <person name="Zhang X."/>
            <person name="Luo M.C."/>
            <person name="Dvorak J."/>
            <person name="Tong Y."/>
            <person name="Wang J."/>
            <person name="Yang H."/>
            <person name="Li Z."/>
            <person name="Wang D."/>
            <person name="Zhang A."/>
            <person name="Wang J."/>
        </authorList>
    </citation>
    <scope>NUCLEOTIDE SEQUENCE</scope>
    <source>
        <strain evidence="3">cv. G1812</strain>
    </source>
</reference>
<keyword evidence="1" id="KW-0812">Transmembrane</keyword>
<evidence type="ECO:0000313" key="2">
    <source>
        <dbReference type="EnsemblPlants" id="TuG1812G0300002494.01.T01"/>
    </source>
</evidence>
<keyword evidence="3" id="KW-1185">Reference proteome</keyword>
<reference evidence="2" key="2">
    <citation type="submission" date="2018-03" db="EMBL/GenBank/DDBJ databases">
        <title>The Triticum urartu genome reveals the dynamic nature of wheat genome evolution.</title>
        <authorList>
            <person name="Ling H."/>
            <person name="Ma B."/>
            <person name="Shi X."/>
            <person name="Liu H."/>
            <person name="Dong L."/>
            <person name="Sun H."/>
            <person name="Cao Y."/>
            <person name="Gao Q."/>
            <person name="Zheng S."/>
            <person name="Li Y."/>
            <person name="Yu Y."/>
            <person name="Du H."/>
            <person name="Qi M."/>
            <person name="Li Y."/>
            <person name="Yu H."/>
            <person name="Cui Y."/>
            <person name="Wang N."/>
            <person name="Chen C."/>
            <person name="Wu H."/>
            <person name="Zhao Y."/>
            <person name="Zhang J."/>
            <person name="Li Y."/>
            <person name="Zhou W."/>
            <person name="Zhang B."/>
            <person name="Hu W."/>
            <person name="Eijk M."/>
            <person name="Tang J."/>
            <person name="Witsenboer H."/>
            <person name="Zhao S."/>
            <person name="Li Z."/>
            <person name="Zhang A."/>
            <person name="Wang D."/>
            <person name="Liang C."/>
        </authorList>
    </citation>
    <scope>NUCLEOTIDE SEQUENCE [LARGE SCALE GENOMIC DNA]</scope>
    <source>
        <strain evidence="2">cv. G1812</strain>
    </source>
</reference>
<evidence type="ECO:0000256" key="1">
    <source>
        <dbReference type="SAM" id="Phobius"/>
    </source>
</evidence>
<organism evidence="2 3">
    <name type="scientific">Triticum urartu</name>
    <name type="common">Red wild einkorn</name>
    <name type="synonym">Crithodium urartu</name>
    <dbReference type="NCBI Taxonomy" id="4572"/>
    <lineage>
        <taxon>Eukaryota</taxon>
        <taxon>Viridiplantae</taxon>
        <taxon>Streptophyta</taxon>
        <taxon>Embryophyta</taxon>
        <taxon>Tracheophyta</taxon>
        <taxon>Spermatophyta</taxon>
        <taxon>Magnoliopsida</taxon>
        <taxon>Liliopsida</taxon>
        <taxon>Poales</taxon>
        <taxon>Poaceae</taxon>
        <taxon>BOP clade</taxon>
        <taxon>Pooideae</taxon>
        <taxon>Triticodae</taxon>
        <taxon>Triticeae</taxon>
        <taxon>Triticinae</taxon>
        <taxon>Triticum</taxon>
    </lineage>
</organism>
<reference evidence="2" key="3">
    <citation type="submission" date="2022-06" db="UniProtKB">
        <authorList>
            <consortium name="EnsemblPlants"/>
        </authorList>
    </citation>
    <scope>IDENTIFICATION</scope>
</reference>
<dbReference type="AlphaFoldDB" id="A0A8R7TUX4"/>
<dbReference type="Proteomes" id="UP000015106">
    <property type="component" value="Chromosome 3"/>
</dbReference>
<feature type="transmembrane region" description="Helical" evidence="1">
    <location>
        <begin position="55"/>
        <end position="73"/>
    </location>
</feature>
<accession>A0A8R7TUX4</accession>